<feature type="domain" description="GP-PDE" evidence="1">
    <location>
        <begin position="7"/>
        <end position="262"/>
    </location>
</feature>
<dbReference type="GO" id="GO:0006629">
    <property type="term" value="P:lipid metabolic process"/>
    <property type="evidence" value="ECO:0007669"/>
    <property type="project" value="InterPro"/>
</dbReference>
<dbReference type="InterPro" id="IPR030395">
    <property type="entry name" value="GP_PDE_dom"/>
</dbReference>
<reference evidence="2 3" key="1">
    <citation type="submission" date="2019-08" db="EMBL/GenBank/DDBJ databases">
        <title>In-depth cultivation of the pig gut microbiome towards novel bacterial diversity and tailored functional studies.</title>
        <authorList>
            <person name="Wylensek D."/>
            <person name="Hitch T.C.A."/>
            <person name="Clavel T."/>
        </authorList>
    </citation>
    <scope>NUCLEOTIDE SEQUENCE [LARGE SCALE GENOMIC DNA]</scope>
    <source>
        <strain evidence="2 3">BBE-744-WT-12</strain>
    </source>
</reference>
<protein>
    <recommendedName>
        <fullName evidence="1">GP-PDE domain-containing protein</fullName>
    </recommendedName>
</protein>
<keyword evidence="3" id="KW-1185">Reference proteome</keyword>
<dbReference type="RefSeq" id="WP_154419578.1">
    <property type="nucleotide sequence ID" value="NZ_CALXOB010000002.1"/>
</dbReference>
<evidence type="ECO:0000259" key="1">
    <source>
        <dbReference type="PROSITE" id="PS51704"/>
    </source>
</evidence>
<gene>
    <name evidence="2" type="ORF">FYJ85_16670</name>
</gene>
<organism evidence="2 3">
    <name type="scientific">Victivallis lenta</name>
    <dbReference type="NCBI Taxonomy" id="2606640"/>
    <lineage>
        <taxon>Bacteria</taxon>
        <taxon>Pseudomonadati</taxon>
        <taxon>Lentisphaerota</taxon>
        <taxon>Lentisphaeria</taxon>
        <taxon>Victivallales</taxon>
        <taxon>Victivallaceae</taxon>
        <taxon>Victivallis</taxon>
    </lineage>
</organism>
<dbReference type="GO" id="GO:0008081">
    <property type="term" value="F:phosphoric diester hydrolase activity"/>
    <property type="evidence" value="ECO:0007669"/>
    <property type="project" value="InterPro"/>
</dbReference>
<dbReference type="PROSITE" id="PS51704">
    <property type="entry name" value="GP_PDE"/>
    <property type="match status" value="1"/>
</dbReference>
<dbReference type="PANTHER" id="PTHR46211">
    <property type="entry name" value="GLYCEROPHOSPHORYL DIESTER PHOSPHODIESTERASE"/>
    <property type="match status" value="1"/>
</dbReference>
<dbReference type="InterPro" id="IPR017946">
    <property type="entry name" value="PLC-like_Pdiesterase_TIM-brl"/>
</dbReference>
<dbReference type="SUPFAM" id="SSF51695">
    <property type="entry name" value="PLC-like phosphodiesterases"/>
    <property type="match status" value="1"/>
</dbReference>
<dbReference type="EMBL" id="VUNS01000022">
    <property type="protein sequence ID" value="MST98674.1"/>
    <property type="molecule type" value="Genomic_DNA"/>
</dbReference>
<evidence type="ECO:0000313" key="2">
    <source>
        <dbReference type="EMBL" id="MST98674.1"/>
    </source>
</evidence>
<dbReference type="PANTHER" id="PTHR46211:SF1">
    <property type="entry name" value="GLYCEROPHOSPHODIESTER PHOSPHODIESTERASE, CYTOPLASMIC"/>
    <property type="match status" value="1"/>
</dbReference>
<name>A0A844G6T7_9BACT</name>
<evidence type="ECO:0000313" key="3">
    <source>
        <dbReference type="Proteomes" id="UP000435649"/>
    </source>
</evidence>
<dbReference type="AlphaFoldDB" id="A0A844G6T7"/>
<dbReference type="Proteomes" id="UP000435649">
    <property type="component" value="Unassembled WGS sequence"/>
</dbReference>
<comment type="caution">
    <text evidence="2">The sequence shown here is derived from an EMBL/GenBank/DDBJ whole genome shotgun (WGS) entry which is preliminary data.</text>
</comment>
<dbReference type="Pfam" id="PF03009">
    <property type="entry name" value="GDPD"/>
    <property type="match status" value="1"/>
</dbReference>
<proteinExistence type="predicted"/>
<dbReference type="Gene3D" id="3.20.20.190">
    <property type="entry name" value="Phosphatidylinositol (PI) phosphodiesterase"/>
    <property type="match status" value="1"/>
</dbReference>
<accession>A0A844G6T7</accession>
<sequence>MTGDGIILWEAHRGGGGYELPESTPVGFEYAWMLGGTPEADVNATADGRLLSLHDGKLGRTAREIDEETGRTPIAELPYARVRRCDIGSDRYPEQVIPSIDELLAKLRGDVRKEIVIDYKNAPLEQLSELIARFGVAKQLTLATTDEAVAARFRQLQPEVRIKIWLGGAPGEITARFDALAAREFGGFEQVQIHLNDDPERKFWRYALPPDEVRRMLAAAQAKGVLLQALPWQFEREDLFAVLDLGVRSFAVDYPNRFCLLCAEYFAVRTWEKPLR</sequence>